<keyword evidence="2" id="KW-1185">Reference proteome</keyword>
<evidence type="ECO:0000313" key="1">
    <source>
        <dbReference type="EMBL" id="KAG4304620.1"/>
    </source>
</evidence>
<sequence>MSFADLYDTKPLLSYKNYIEDTFEHHEYYTLVQQISHNIFTITSNISSINQFSDSLGKKKDTEDIRNRLYKLTEDTHELIKTTMLYVKQLSKYELPPDSHDKFTQQKLSNDFSNVLINFRKAQSISMECQKRYMNISKTIIEDDNQQEISSSFQDQFRMQVVDGSEIEFNESLILERESEIRNIESGITELNEIFRDLGTIILEQGTMLDNIENNISTTFSQVVNANSDLKNAEKYQKKKRNKSCCLLSILSFIAFIIILTIVLG</sequence>
<comment type="caution">
    <text evidence="1">The sequence shown here is derived from an EMBL/GenBank/DDBJ whole genome shotgun (WGS) entry which is preliminary data.</text>
</comment>
<gene>
    <name evidence="1" type="ORF">PORY_002013</name>
</gene>
<name>A0ACB7CB57_9ASCO</name>
<evidence type="ECO:0000313" key="2">
    <source>
        <dbReference type="Proteomes" id="UP000768646"/>
    </source>
</evidence>
<protein>
    <submittedName>
        <fullName evidence="1">Uncharacterized protein</fullName>
    </submittedName>
</protein>
<proteinExistence type="predicted"/>
<organism evidence="1 2">
    <name type="scientific">Pneumocystis oryctolagi</name>
    <dbReference type="NCBI Taxonomy" id="42067"/>
    <lineage>
        <taxon>Eukaryota</taxon>
        <taxon>Fungi</taxon>
        <taxon>Dikarya</taxon>
        <taxon>Ascomycota</taxon>
        <taxon>Taphrinomycotina</taxon>
        <taxon>Pneumocystomycetes</taxon>
        <taxon>Pneumocystaceae</taxon>
        <taxon>Pneumocystis</taxon>
    </lineage>
</organism>
<reference evidence="1 2" key="1">
    <citation type="journal article" date="2021" name="Commun. Biol.">
        <title>Genomic insights into the host specific adaptation of the Pneumocystis genus.</title>
        <authorList>
            <person name="Cisse O.H."/>
            <person name="Ma L."/>
            <person name="Dekker J.P."/>
            <person name="Khil P.P."/>
            <person name="Youn J.-H."/>
            <person name="Brenchley J.M."/>
            <person name="Blair R."/>
            <person name="Pahar B."/>
            <person name="Chabe M."/>
            <person name="Van Rompay K.K.A."/>
            <person name="Keesler R."/>
            <person name="Sukura A."/>
            <person name="Hirsch V."/>
            <person name="Kutty G."/>
            <person name="Liu Y."/>
            <person name="Peng L."/>
            <person name="Chen J."/>
            <person name="Song J."/>
            <person name="Weissenbacher-Lang C."/>
            <person name="Xu J."/>
            <person name="Upham N.S."/>
            <person name="Stajich J.E."/>
            <person name="Cuomo C.A."/>
            <person name="Cushion M.T."/>
            <person name="Kovacs J.A."/>
        </authorList>
    </citation>
    <scope>NUCLEOTIDE SEQUENCE [LARGE SCALE GENOMIC DNA]</scope>
    <source>
        <strain evidence="1 2">RABM</strain>
    </source>
</reference>
<dbReference type="Proteomes" id="UP000768646">
    <property type="component" value="Unassembled WGS sequence"/>
</dbReference>
<dbReference type="EMBL" id="JABTEG010000007">
    <property type="protein sequence ID" value="KAG4304620.1"/>
    <property type="molecule type" value="Genomic_DNA"/>
</dbReference>
<accession>A0ACB7CB57</accession>